<dbReference type="Gene3D" id="3.40.50.150">
    <property type="entry name" value="Vaccinia Virus protein VP39"/>
    <property type="match status" value="1"/>
</dbReference>
<dbReference type="AlphaFoldDB" id="A0A9D2EL87"/>
<comment type="caution">
    <text evidence="5">The sequence shown here is derived from an EMBL/GenBank/DDBJ whole genome shotgun (WGS) entry which is preliminary data.</text>
</comment>
<evidence type="ECO:0000256" key="3">
    <source>
        <dbReference type="ARBA" id="ARBA00022691"/>
    </source>
</evidence>
<evidence type="ECO:0000313" key="6">
    <source>
        <dbReference type="Proteomes" id="UP000824049"/>
    </source>
</evidence>
<dbReference type="CDD" id="cd02440">
    <property type="entry name" value="AdoMet_MTases"/>
    <property type="match status" value="1"/>
</dbReference>
<dbReference type="GO" id="GO:0008757">
    <property type="term" value="F:S-adenosylmethionine-dependent methyltransferase activity"/>
    <property type="evidence" value="ECO:0007669"/>
    <property type="project" value="InterPro"/>
</dbReference>
<organism evidence="5 6">
    <name type="scientific">Candidatus Anaerobutyricum stercoris</name>
    <dbReference type="NCBI Taxonomy" id="2838457"/>
    <lineage>
        <taxon>Bacteria</taxon>
        <taxon>Bacillati</taxon>
        <taxon>Bacillota</taxon>
        <taxon>Clostridia</taxon>
        <taxon>Lachnospirales</taxon>
        <taxon>Lachnospiraceae</taxon>
        <taxon>Anaerobutyricum</taxon>
    </lineage>
</organism>
<dbReference type="InterPro" id="IPR013216">
    <property type="entry name" value="Methyltransf_11"/>
</dbReference>
<dbReference type="Proteomes" id="UP000824049">
    <property type="component" value="Unassembled WGS sequence"/>
</dbReference>
<reference evidence="5" key="2">
    <citation type="submission" date="2021-04" db="EMBL/GenBank/DDBJ databases">
        <authorList>
            <person name="Gilroy R."/>
        </authorList>
    </citation>
    <scope>NUCLEOTIDE SEQUENCE</scope>
    <source>
        <strain evidence="5">CHK179-28034</strain>
    </source>
</reference>
<protein>
    <submittedName>
        <fullName evidence="5">Class I SAM-dependent methyltransferase</fullName>
    </submittedName>
</protein>
<dbReference type="Pfam" id="PF08241">
    <property type="entry name" value="Methyltransf_11"/>
    <property type="match status" value="1"/>
</dbReference>
<evidence type="ECO:0000259" key="4">
    <source>
        <dbReference type="Pfam" id="PF08241"/>
    </source>
</evidence>
<keyword evidence="2" id="KW-0808">Transferase</keyword>
<dbReference type="PANTHER" id="PTHR43464:SF19">
    <property type="entry name" value="UBIQUINONE BIOSYNTHESIS O-METHYLTRANSFERASE, MITOCHONDRIAL"/>
    <property type="match status" value="1"/>
</dbReference>
<dbReference type="PANTHER" id="PTHR43464">
    <property type="entry name" value="METHYLTRANSFERASE"/>
    <property type="match status" value="1"/>
</dbReference>
<reference evidence="5" key="1">
    <citation type="journal article" date="2021" name="PeerJ">
        <title>Extensive microbial diversity within the chicken gut microbiome revealed by metagenomics and culture.</title>
        <authorList>
            <person name="Gilroy R."/>
            <person name="Ravi A."/>
            <person name="Getino M."/>
            <person name="Pursley I."/>
            <person name="Horton D.L."/>
            <person name="Alikhan N.F."/>
            <person name="Baker D."/>
            <person name="Gharbi K."/>
            <person name="Hall N."/>
            <person name="Watson M."/>
            <person name="Adriaenssens E.M."/>
            <person name="Foster-Nyarko E."/>
            <person name="Jarju S."/>
            <person name="Secka A."/>
            <person name="Antonio M."/>
            <person name="Oren A."/>
            <person name="Chaudhuri R.R."/>
            <person name="La Ragione R."/>
            <person name="Hildebrand F."/>
            <person name="Pallen M.J."/>
        </authorList>
    </citation>
    <scope>NUCLEOTIDE SEQUENCE</scope>
    <source>
        <strain evidence="5">CHK179-28034</strain>
    </source>
</reference>
<accession>A0A9D2EL87</accession>
<name>A0A9D2EL87_9FIRM</name>
<dbReference type="SUPFAM" id="SSF53335">
    <property type="entry name" value="S-adenosyl-L-methionine-dependent methyltransferases"/>
    <property type="match status" value="1"/>
</dbReference>
<evidence type="ECO:0000256" key="1">
    <source>
        <dbReference type="ARBA" id="ARBA00022603"/>
    </source>
</evidence>
<evidence type="ECO:0000313" key="5">
    <source>
        <dbReference type="EMBL" id="HIZ39191.1"/>
    </source>
</evidence>
<feature type="domain" description="Methyltransferase type 11" evidence="4">
    <location>
        <begin position="47"/>
        <end position="141"/>
    </location>
</feature>
<evidence type="ECO:0000256" key="2">
    <source>
        <dbReference type="ARBA" id="ARBA00022679"/>
    </source>
</evidence>
<dbReference type="GO" id="GO:0032259">
    <property type="term" value="P:methylation"/>
    <property type="evidence" value="ECO:0007669"/>
    <property type="project" value="UniProtKB-KW"/>
</dbReference>
<keyword evidence="3" id="KW-0949">S-adenosyl-L-methionine</keyword>
<keyword evidence="1 5" id="KW-0489">Methyltransferase</keyword>
<dbReference type="EMBL" id="DXBR01000046">
    <property type="protein sequence ID" value="HIZ39191.1"/>
    <property type="molecule type" value="Genomic_DNA"/>
</dbReference>
<sequence>MKENRYDDEQFFKKYSEMSRSKDGLVAAGEWYALKQILPDFHGKKVLDMGCGYGWHCKYAADNGAVSVLGTDISRRMLETARQKNSDSRITYQLSAMEDLRFPEQNFDCVISSLAFHYVKDFPALVARIGRWLKPGGDFVFSVEHPTFTAYGSQDWYYDADGNILHFPVDNYYYEGQRDAVFLGEHVVKYHRTLTTYLETLLQNGFTLQHVIEPQPPEDMMNLEGMKDEMRRPMMLLVAAKKCGQGKEVE</sequence>
<proteinExistence type="predicted"/>
<dbReference type="InterPro" id="IPR029063">
    <property type="entry name" value="SAM-dependent_MTases_sf"/>
</dbReference>
<gene>
    <name evidence="5" type="ORF">H9968_04575</name>
</gene>